<dbReference type="InterPro" id="IPR059179">
    <property type="entry name" value="MLKL-like_MCAfunc"/>
</dbReference>
<name>A0A8H5AZI7_9AGAR</name>
<dbReference type="AlphaFoldDB" id="A0A8H5AZI7"/>
<dbReference type="EMBL" id="JAACJJ010000056">
    <property type="protein sequence ID" value="KAF5313298.1"/>
    <property type="molecule type" value="Genomic_DNA"/>
</dbReference>
<dbReference type="InterPro" id="IPR036537">
    <property type="entry name" value="Adaptor_Cbl_N_dom_sf"/>
</dbReference>
<dbReference type="CDD" id="cd21037">
    <property type="entry name" value="MLKL_NTD"/>
    <property type="match status" value="1"/>
</dbReference>
<reference evidence="1 2" key="1">
    <citation type="journal article" date="2020" name="ISME J.">
        <title>Uncovering the hidden diversity of litter-decomposition mechanisms in mushroom-forming fungi.</title>
        <authorList>
            <person name="Floudas D."/>
            <person name="Bentzer J."/>
            <person name="Ahren D."/>
            <person name="Johansson T."/>
            <person name="Persson P."/>
            <person name="Tunlid A."/>
        </authorList>
    </citation>
    <scope>NUCLEOTIDE SEQUENCE [LARGE SCALE GENOMIC DNA]</scope>
    <source>
        <strain evidence="1 2">CBS 101986</strain>
    </source>
</reference>
<evidence type="ECO:0000313" key="1">
    <source>
        <dbReference type="EMBL" id="KAF5313298.1"/>
    </source>
</evidence>
<dbReference type="Proteomes" id="UP000567179">
    <property type="component" value="Unassembled WGS sequence"/>
</dbReference>
<sequence length="307" mass="35026">MMAAHSVGNILEIVAKTAPGPYLDTSFAIFKVLYASIRQIRGVRAQMTALVTSAAELLYLLNDKLQGMQHLDESIQIALHDFNSLLSDIQETAGQCSKRSYLNILFTPADIQSLINQHNRKISQITSNFQTHLQMVIRNDVRKLEEARKEDHRELLSAVHEIMGDKRQFAQAANEAMKHDFPLTEKDVREYFSAFDMSSDERELEHDIVKALRYWWQYPGLNSSNGWSPQQYGRLHTSNQVFSEEPGAMTEAESQIPLNPPYPPCRRAYPVDGGYLPPYLPRRRAYPVHPTLPLLCKTYGNYSTLVV</sequence>
<keyword evidence="2" id="KW-1185">Reference proteome</keyword>
<comment type="caution">
    <text evidence="1">The sequence shown here is derived from an EMBL/GenBank/DDBJ whole genome shotgun (WGS) entry which is preliminary data.</text>
</comment>
<evidence type="ECO:0000313" key="2">
    <source>
        <dbReference type="Proteomes" id="UP000567179"/>
    </source>
</evidence>
<organism evidence="1 2">
    <name type="scientific">Psilocybe cf. subviscida</name>
    <dbReference type="NCBI Taxonomy" id="2480587"/>
    <lineage>
        <taxon>Eukaryota</taxon>
        <taxon>Fungi</taxon>
        <taxon>Dikarya</taxon>
        <taxon>Basidiomycota</taxon>
        <taxon>Agaricomycotina</taxon>
        <taxon>Agaricomycetes</taxon>
        <taxon>Agaricomycetidae</taxon>
        <taxon>Agaricales</taxon>
        <taxon>Agaricineae</taxon>
        <taxon>Strophariaceae</taxon>
        <taxon>Psilocybe</taxon>
    </lineage>
</organism>
<protein>
    <submittedName>
        <fullName evidence="1">Uncharacterized protein</fullName>
    </submittedName>
</protein>
<accession>A0A8H5AZI7</accession>
<proteinExistence type="predicted"/>
<gene>
    <name evidence="1" type="ORF">D9619_002414</name>
</gene>
<dbReference type="GO" id="GO:0007166">
    <property type="term" value="P:cell surface receptor signaling pathway"/>
    <property type="evidence" value="ECO:0007669"/>
    <property type="project" value="InterPro"/>
</dbReference>
<dbReference type="Gene3D" id="1.20.930.20">
    <property type="entry name" value="Adaptor protein Cbl, N-terminal domain"/>
    <property type="match status" value="1"/>
</dbReference>